<name>A0A8R1XN32_ONCVO</name>
<proteinExistence type="predicted"/>
<protein>
    <submittedName>
        <fullName evidence="1">Uncharacterized protein</fullName>
    </submittedName>
</protein>
<dbReference type="AlphaFoldDB" id="A0A8R1XN32"/>
<sequence length="180" mass="20617">MKKLKNGKLNVSDFLITGAESTGLCVSEDKSDVKTNGINKLSNSINNNQYQQIFKISKIFCIPQLHPLCTSIFTTTQAEYAMQAHPRVMRELEDFKANIAFLFWLIFLLQKACDSSTIACSGYQLSEEYDDEDEKCRRLREILQFSNYSANLFWASLLCSTSRLNQTHEFEMDQIAVTNI</sequence>
<organism evidence="1 2">
    <name type="scientific">Onchocerca volvulus</name>
    <dbReference type="NCBI Taxonomy" id="6282"/>
    <lineage>
        <taxon>Eukaryota</taxon>
        <taxon>Metazoa</taxon>
        <taxon>Ecdysozoa</taxon>
        <taxon>Nematoda</taxon>
        <taxon>Chromadorea</taxon>
        <taxon>Rhabditida</taxon>
        <taxon>Spirurina</taxon>
        <taxon>Spiruromorpha</taxon>
        <taxon>Filarioidea</taxon>
        <taxon>Onchocercidae</taxon>
        <taxon>Onchocerca</taxon>
    </lineage>
</organism>
<reference evidence="1" key="2">
    <citation type="submission" date="2022-06" db="UniProtKB">
        <authorList>
            <consortium name="EnsemblMetazoa"/>
        </authorList>
    </citation>
    <scope>IDENTIFICATION</scope>
</reference>
<evidence type="ECO:0000313" key="2">
    <source>
        <dbReference type="Proteomes" id="UP000024404"/>
    </source>
</evidence>
<evidence type="ECO:0000313" key="1">
    <source>
        <dbReference type="EnsemblMetazoa" id="OVOC1183.1"/>
    </source>
</evidence>
<dbReference type="EnsemblMetazoa" id="OVOC1183.1">
    <property type="protein sequence ID" value="OVOC1183.1"/>
    <property type="gene ID" value="WBGene00237992"/>
</dbReference>
<dbReference type="Proteomes" id="UP000024404">
    <property type="component" value="Unassembled WGS sequence"/>
</dbReference>
<dbReference type="EMBL" id="CMVM020000026">
    <property type="status" value="NOT_ANNOTATED_CDS"/>
    <property type="molecule type" value="Genomic_DNA"/>
</dbReference>
<accession>A0A8R1XN32</accession>
<reference evidence="2" key="1">
    <citation type="submission" date="2013-10" db="EMBL/GenBank/DDBJ databases">
        <title>Genome sequencing of Onchocerca volvulus.</title>
        <authorList>
            <person name="Cotton J."/>
            <person name="Tsai J."/>
            <person name="Stanley E."/>
            <person name="Tracey A."/>
            <person name="Holroyd N."/>
            <person name="Lustigman S."/>
            <person name="Berriman M."/>
        </authorList>
    </citation>
    <scope>NUCLEOTIDE SEQUENCE</scope>
</reference>
<keyword evidence="2" id="KW-1185">Reference proteome</keyword>